<dbReference type="KEGG" id="bts:Btus_0927"/>
<dbReference type="Pfam" id="PF00389">
    <property type="entry name" value="2-Hacid_dh"/>
    <property type="match status" value="1"/>
</dbReference>
<evidence type="ECO:0000259" key="4">
    <source>
        <dbReference type="Pfam" id="PF00389"/>
    </source>
</evidence>
<evidence type="ECO:0000256" key="1">
    <source>
        <dbReference type="ARBA" id="ARBA00005854"/>
    </source>
</evidence>
<dbReference type="Proteomes" id="UP000002368">
    <property type="component" value="Chromosome"/>
</dbReference>
<dbReference type="HOGENOM" id="CLU_019796_1_3_9"/>
<dbReference type="OrthoDB" id="9805416at2"/>
<evidence type="ECO:0000313" key="7">
    <source>
        <dbReference type="Proteomes" id="UP000002368"/>
    </source>
</evidence>
<feature type="domain" description="D-isomer specific 2-hydroxyacid dehydrogenase NAD-binding" evidence="5">
    <location>
        <begin position="113"/>
        <end position="288"/>
    </location>
</feature>
<sequence length="328" mass="36901">MAQPLVWMLDDEWDDHSQEERYFSQIGWRFLVSTSRTLKEDYRLEGRQADALIQQVGFRLPTSLFEGMPNLKIVCVPGVGYDHVHVESATRRGIWVSNIPDYCTDEVADHTVAALMYFHRDLRGMDEDVRKGIWDPLRYVKNRRTAETMVGLVGFGRIGRRVAAKLAALGFRVAAFDRTVGDGMFREMGVTRLPIEMLMEKCDYVSLHLPATPETEGMLDAELLGKMPSHGVLINTSRGSVVDEAALVALLVRGKIRGAALDVFQVEPLPADHVLRRLPNVLLSPHAAYVTRESIDELKQKVCREVTLAVEGHKPVYALNRPQGSHRA</sequence>
<gene>
    <name evidence="6" type="ordered locus">Btus_0927</name>
</gene>
<keyword evidence="7" id="KW-1185">Reference proteome</keyword>
<accession>D5WW36</accession>
<dbReference type="InterPro" id="IPR006140">
    <property type="entry name" value="D-isomer_DH_NAD-bd"/>
</dbReference>
<dbReference type="PANTHER" id="PTHR10996">
    <property type="entry name" value="2-HYDROXYACID DEHYDROGENASE-RELATED"/>
    <property type="match status" value="1"/>
</dbReference>
<reference evidence="6 7" key="1">
    <citation type="journal article" date="2011" name="Stand. Genomic Sci.">
        <title>Complete genome sequence of the thermophilic, hydrogen-oxidizing Bacillus tusciae type strain (T2) and reclassification in the new genus, Kyrpidia gen. nov. as Kyrpidia tusciae comb. nov. and emendation of the family Alicyclobacillaceae da Costa and Rainey, 2010.</title>
        <authorList>
            <person name="Klenk H.P."/>
            <person name="Lapidus A."/>
            <person name="Chertkov O."/>
            <person name="Copeland A."/>
            <person name="Del Rio T.G."/>
            <person name="Nolan M."/>
            <person name="Lucas S."/>
            <person name="Chen F."/>
            <person name="Tice H."/>
            <person name="Cheng J.F."/>
            <person name="Han C."/>
            <person name="Bruce D."/>
            <person name="Goodwin L."/>
            <person name="Pitluck S."/>
            <person name="Pati A."/>
            <person name="Ivanova N."/>
            <person name="Mavromatis K."/>
            <person name="Daum C."/>
            <person name="Chen A."/>
            <person name="Palaniappan K."/>
            <person name="Chang Y.J."/>
            <person name="Land M."/>
            <person name="Hauser L."/>
            <person name="Jeffries C.D."/>
            <person name="Detter J.C."/>
            <person name="Rohde M."/>
            <person name="Abt B."/>
            <person name="Pukall R."/>
            <person name="Goker M."/>
            <person name="Bristow J."/>
            <person name="Markowitz V."/>
            <person name="Hugenholtz P."/>
            <person name="Eisen J.A."/>
        </authorList>
    </citation>
    <scope>NUCLEOTIDE SEQUENCE [LARGE SCALE GENOMIC DNA]</scope>
    <source>
        <strain evidence="6 7">DSM 2912</strain>
    </source>
</reference>
<organism evidence="6 7">
    <name type="scientific">Kyrpidia tusciae (strain DSM 2912 / NBRC 15312 / T2)</name>
    <name type="common">Bacillus tusciae</name>
    <dbReference type="NCBI Taxonomy" id="562970"/>
    <lineage>
        <taxon>Bacteria</taxon>
        <taxon>Bacillati</taxon>
        <taxon>Bacillota</taxon>
        <taxon>Bacilli</taxon>
        <taxon>Bacillales</taxon>
        <taxon>Alicyclobacillaceae</taxon>
        <taxon>Kyrpidia</taxon>
    </lineage>
</organism>
<evidence type="ECO:0000256" key="3">
    <source>
        <dbReference type="RuleBase" id="RU003719"/>
    </source>
</evidence>
<dbReference type="InterPro" id="IPR036291">
    <property type="entry name" value="NAD(P)-bd_dom_sf"/>
</dbReference>
<dbReference type="InterPro" id="IPR050223">
    <property type="entry name" value="D-isomer_2-hydroxyacid_DH"/>
</dbReference>
<feature type="domain" description="D-isomer specific 2-hydroxyacid dehydrogenase catalytic" evidence="4">
    <location>
        <begin position="36"/>
        <end position="320"/>
    </location>
</feature>
<evidence type="ECO:0000256" key="2">
    <source>
        <dbReference type="ARBA" id="ARBA00023002"/>
    </source>
</evidence>
<dbReference type="SUPFAM" id="SSF51735">
    <property type="entry name" value="NAD(P)-binding Rossmann-fold domains"/>
    <property type="match status" value="1"/>
</dbReference>
<dbReference type="PANTHER" id="PTHR10996:SF283">
    <property type="entry name" value="GLYOXYLATE_HYDROXYPYRUVATE REDUCTASE B"/>
    <property type="match status" value="1"/>
</dbReference>
<name>D5WW36_KYRT2</name>
<dbReference type="GO" id="GO:0051287">
    <property type="term" value="F:NAD binding"/>
    <property type="evidence" value="ECO:0007669"/>
    <property type="project" value="InterPro"/>
</dbReference>
<dbReference type="eggNOG" id="COG1052">
    <property type="taxonomic scope" value="Bacteria"/>
</dbReference>
<dbReference type="EMBL" id="CP002017">
    <property type="protein sequence ID" value="ADG05668.1"/>
    <property type="molecule type" value="Genomic_DNA"/>
</dbReference>
<dbReference type="GO" id="GO:0003714">
    <property type="term" value="F:transcription corepressor activity"/>
    <property type="evidence" value="ECO:0007669"/>
    <property type="project" value="InterPro"/>
</dbReference>
<dbReference type="GO" id="GO:0016618">
    <property type="term" value="F:hydroxypyruvate reductase [NAD(P)H] activity"/>
    <property type="evidence" value="ECO:0007669"/>
    <property type="project" value="TreeGrafter"/>
</dbReference>
<dbReference type="InterPro" id="IPR043322">
    <property type="entry name" value="CtBP"/>
</dbReference>
<dbReference type="STRING" id="562970.Btus_0927"/>
<dbReference type="GO" id="GO:0005829">
    <property type="term" value="C:cytosol"/>
    <property type="evidence" value="ECO:0007669"/>
    <property type="project" value="TreeGrafter"/>
</dbReference>
<dbReference type="SUPFAM" id="SSF52283">
    <property type="entry name" value="Formate/glycerate dehydrogenase catalytic domain-like"/>
    <property type="match status" value="1"/>
</dbReference>
<evidence type="ECO:0000313" key="6">
    <source>
        <dbReference type="EMBL" id="ADG05668.1"/>
    </source>
</evidence>
<protein>
    <submittedName>
        <fullName evidence="6">D-isomer specific 2-hydroxyacid dehydrogenase NAD-binding protein</fullName>
    </submittedName>
</protein>
<dbReference type="Gene3D" id="3.40.50.720">
    <property type="entry name" value="NAD(P)-binding Rossmann-like Domain"/>
    <property type="match status" value="2"/>
</dbReference>
<dbReference type="CDD" id="cd05299">
    <property type="entry name" value="CtBP_dh"/>
    <property type="match status" value="1"/>
</dbReference>
<dbReference type="Pfam" id="PF02826">
    <property type="entry name" value="2-Hacid_dh_C"/>
    <property type="match status" value="1"/>
</dbReference>
<keyword evidence="2 3" id="KW-0560">Oxidoreductase</keyword>
<dbReference type="GO" id="GO:0030267">
    <property type="term" value="F:glyoxylate reductase (NADPH) activity"/>
    <property type="evidence" value="ECO:0007669"/>
    <property type="project" value="TreeGrafter"/>
</dbReference>
<dbReference type="RefSeq" id="WP_013074959.1">
    <property type="nucleotide sequence ID" value="NC_014098.1"/>
</dbReference>
<evidence type="ECO:0000259" key="5">
    <source>
        <dbReference type="Pfam" id="PF02826"/>
    </source>
</evidence>
<dbReference type="AlphaFoldDB" id="D5WW36"/>
<dbReference type="InterPro" id="IPR006139">
    <property type="entry name" value="D-isomer_2_OHA_DH_cat_dom"/>
</dbReference>
<proteinExistence type="inferred from homology"/>
<comment type="similarity">
    <text evidence="1 3">Belongs to the D-isomer specific 2-hydroxyacid dehydrogenase family.</text>
</comment>